<accession>A0AAV4FLW5</accession>
<sequence>MHRTLKENFTDIFFAPRDSSKYCTKQCPINGHVPYETSAPPSRRPHRLTGRLRSTGFARPFRHLGNSTQRSKLELSSDHLTEAQEKLGRGERGRQGRAILLTGLVRKYTSVDTPQRCQKKTRRFYLDRTVVLLVM</sequence>
<reference evidence="2 3" key="1">
    <citation type="journal article" date="2021" name="Elife">
        <title>Chloroplast acquisition without the gene transfer in kleptoplastic sea slugs, Plakobranchus ocellatus.</title>
        <authorList>
            <person name="Maeda T."/>
            <person name="Takahashi S."/>
            <person name="Yoshida T."/>
            <person name="Shimamura S."/>
            <person name="Takaki Y."/>
            <person name="Nagai Y."/>
            <person name="Toyoda A."/>
            <person name="Suzuki Y."/>
            <person name="Arimoto A."/>
            <person name="Ishii H."/>
            <person name="Satoh N."/>
            <person name="Nishiyama T."/>
            <person name="Hasebe M."/>
            <person name="Maruyama T."/>
            <person name="Minagawa J."/>
            <person name="Obokata J."/>
            <person name="Shigenobu S."/>
        </authorList>
    </citation>
    <scope>NUCLEOTIDE SEQUENCE [LARGE SCALE GENOMIC DNA]</scope>
</reference>
<dbReference type="Proteomes" id="UP000762676">
    <property type="component" value="Unassembled WGS sequence"/>
</dbReference>
<protein>
    <submittedName>
        <fullName evidence="2">Uncharacterized protein</fullName>
    </submittedName>
</protein>
<proteinExistence type="predicted"/>
<evidence type="ECO:0000313" key="3">
    <source>
        <dbReference type="Proteomes" id="UP000762676"/>
    </source>
</evidence>
<evidence type="ECO:0000313" key="2">
    <source>
        <dbReference type="EMBL" id="GFR74308.1"/>
    </source>
</evidence>
<evidence type="ECO:0000256" key="1">
    <source>
        <dbReference type="SAM" id="MobiDB-lite"/>
    </source>
</evidence>
<dbReference type="AlphaFoldDB" id="A0AAV4FLW5"/>
<organism evidence="2 3">
    <name type="scientific">Elysia marginata</name>
    <dbReference type="NCBI Taxonomy" id="1093978"/>
    <lineage>
        <taxon>Eukaryota</taxon>
        <taxon>Metazoa</taxon>
        <taxon>Spiralia</taxon>
        <taxon>Lophotrochozoa</taxon>
        <taxon>Mollusca</taxon>
        <taxon>Gastropoda</taxon>
        <taxon>Heterobranchia</taxon>
        <taxon>Euthyneura</taxon>
        <taxon>Panpulmonata</taxon>
        <taxon>Sacoglossa</taxon>
        <taxon>Placobranchoidea</taxon>
        <taxon>Plakobranchidae</taxon>
        <taxon>Elysia</taxon>
    </lineage>
</organism>
<comment type="caution">
    <text evidence="2">The sequence shown here is derived from an EMBL/GenBank/DDBJ whole genome shotgun (WGS) entry which is preliminary data.</text>
</comment>
<dbReference type="EMBL" id="BMAT01011516">
    <property type="protein sequence ID" value="GFR74308.1"/>
    <property type="molecule type" value="Genomic_DNA"/>
</dbReference>
<name>A0AAV4FLW5_9GAST</name>
<gene>
    <name evidence="2" type="ORF">ElyMa_005752200</name>
</gene>
<keyword evidence="3" id="KW-1185">Reference proteome</keyword>
<feature type="region of interest" description="Disordered" evidence="1">
    <location>
        <begin position="34"/>
        <end position="55"/>
    </location>
</feature>